<dbReference type="InterPro" id="IPR018534">
    <property type="entry name" value="Tet_reg_excision_RteC"/>
</dbReference>
<reference evidence="2" key="1">
    <citation type="submission" date="2016-11" db="EMBL/GenBank/DDBJ databases">
        <authorList>
            <person name="Varghese N."/>
            <person name="Submissions S."/>
        </authorList>
    </citation>
    <scope>NUCLEOTIDE SEQUENCE [LARGE SCALE GENOMIC DNA]</scope>
    <source>
        <strain evidence="2">DSM 26899</strain>
    </source>
</reference>
<protein>
    <submittedName>
        <fullName evidence="1">RteC protein</fullName>
    </submittedName>
</protein>
<dbReference type="AlphaFoldDB" id="A0A1M6VV38"/>
<organism evidence="1 2">
    <name type="scientific">Chryseobacterium polytrichastri</name>
    <dbReference type="NCBI Taxonomy" id="1302687"/>
    <lineage>
        <taxon>Bacteria</taxon>
        <taxon>Pseudomonadati</taxon>
        <taxon>Bacteroidota</taxon>
        <taxon>Flavobacteriia</taxon>
        <taxon>Flavobacteriales</taxon>
        <taxon>Weeksellaceae</taxon>
        <taxon>Chryseobacterium group</taxon>
        <taxon>Chryseobacterium</taxon>
    </lineage>
</organism>
<dbReference type="STRING" id="1302687.SAMN05444267_1008151"/>
<dbReference type="RefSeq" id="WP_073292237.1">
    <property type="nucleotide sequence ID" value="NZ_FRAV01000008.1"/>
</dbReference>
<evidence type="ECO:0000313" key="1">
    <source>
        <dbReference type="EMBL" id="SHK85320.1"/>
    </source>
</evidence>
<dbReference type="EMBL" id="FRAV01000008">
    <property type="protein sequence ID" value="SHK85320.1"/>
    <property type="molecule type" value="Genomic_DNA"/>
</dbReference>
<dbReference type="OrthoDB" id="790983at2"/>
<proteinExistence type="predicted"/>
<evidence type="ECO:0000313" key="2">
    <source>
        <dbReference type="Proteomes" id="UP000184364"/>
    </source>
</evidence>
<gene>
    <name evidence="1" type="ORF">SAMN05444267_1008151</name>
</gene>
<sequence length="281" mass="33079">MVTKTFFRKIEKLWEELNKELALISEETEHMIHVSEKALIKIDETIREIKSVVTDLIFESIAEEVYFFKSIKPLFLSKFIYYSKILSIETSQPSAGKKELRKYYENELLKLKRYHSEHKDFYIYYHRNATYLDHKYFVRGSYDLTMELSSNLYNFDEYFTTSHDGMISQIMANEMLEVYLLDKINAIGQLPLNTIAQFPLSWSASKVSLVELLYALHQTNCFNGGNIEFSEVIKATEKLFKVNLGNPYKTIGEIKSRKNNRTKFLTMLNDHLNQLFLSSDE</sequence>
<name>A0A1M6VV38_9FLAO</name>
<keyword evidence="2" id="KW-1185">Reference proteome</keyword>
<dbReference type="Pfam" id="PF09357">
    <property type="entry name" value="RteC"/>
    <property type="match status" value="1"/>
</dbReference>
<dbReference type="Proteomes" id="UP000184364">
    <property type="component" value="Unassembled WGS sequence"/>
</dbReference>
<accession>A0A1M6VV38</accession>